<proteinExistence type="inferred from homology"/>
<dbReference type="EMBL" id="JABBHS010000035">
    <property type="protein sequence ID" value="MBU2721859.1"/>
    <property type="molecule type" value="Genomic_DNA"/>
</dbReference>
<keyword evidence="2" id="KW-0488">Methylation</keyword>
<accession>A0A8X8G4F5</accession>
<evidence type="ECO:0000313" key="5">
    <source>
        <dbReference type="Proteomes" id="UP000887300"/>
    </source>
</evidence>
<comment type="similarity">
    <text evidence="1">Belongs to the N-Me-Phe pilin family.</text>
</comment>
<dbReference type="Pfam" id="PF07963">
    <property type="entry name" value="N_methyl"/>
    <property type="match status" value="1"/>
</dbReference>
<sequence length="206" mass="20549">MSMLVEKAKYRAEQGFTLIELMIVIAIIGILAAIAIPQYEKYISTAQANDAAANFHSAVDAYAAATAAAQAGQVTTVAIKGGTTAANTSATPTLNSMAPDPLPGAAAANNYAYQPGTVGTVVGTVYVSGGGTAGVVQPSDTGVYTIEIYLDGKQGTNQTAATDTAGMINKQYPGACTGGSATAAVPSPFTTDCIVTVATTGTIKAG</sequence>
<dbReference type="Proteomes" id="UP000887300">
    <property type="component" value="Unassembled WGS sequence"/>
</dbReference>
<dbReference type="AlphaFoldDB" id="A0A8X8G4F5"/>
<dbReference type="PANTHER" id="PTHR30093">
    <property type="entry name" value="GENERAL SECRETION PATHWAY PROTEIN G"/>
    <property type="match status" value="1"/>
</dbReference>
<comment type="caution">
    <text evidence="4">The sequence shown here is derived from an EMBL/GenBank/DDBJ whole genome shotgun (WGS) entry which is preliminary data.</text>
</comment>
<evidence type="ECO:0000256" key="3">
    <source>
        <dbReference type="SAM" id="Phobius"/>
    </source>
</evidence>
<keyword evidence="3" id="KW-1133">Transmembrane helix</keyword>
<dbReference type="InterPro" id="IPR045584">
    <property type="entry name" value="Pilin-like"/>
</dbReference>
<keyword evidence="3" id="KW-0812">Transmembrane</keyword>
<dbReference type="NCBIfam" id="TIGR02532">
    <property type="entry name" value="IV_pilin_GFxxxE"/>
    <property type="match status" value="1"/>
</dbReference>
<evidence type="ECO:0000256" key="2">
    <source>
        <dbReference type="ARBA" id="ARBA00022481"/>
    </source>
</evidence>
<dbReference type="GO" id="GO:0043107">
    <property type="term" value="P:type IV pilus-dependent motility"/>
    <property type="evidence" value="ECO:0007669"/>
    <property type="project" value="TreeGrafter"/>
</dbReference>
<gene>
    <name evidence="4" type="ORF">HF568_01145</name>
</gene>
<reference evidence="4" key="1">
    <citation type="journal article" date="2021" name="ISME J.">
        <title>Genomic evolution of the class Acidithiobacillia: deep-branching Proteobacteria living in extreme acidic conditions.</title>
        <authorList>
            <person name="Moya-Beltran A."/>
            <person name="Beard S."/>
            <person name="Rojas-Villalobos C."/>
            <person name="Issotta F."/>
            <person name="Gallardo Y."/>
            <person name="Ulloa R."/>
            <person name="Giaveno A."/>
            <person name="Degli Esposti M."/>
            <person name="Johnson D.B."/>
            <person name="Quatrini R."/>
        </authorList>
    </citation>
    <scope>NUCLEOTIDE SEQUENCE</scope>
    <source>
        <strain evidence="4">DSM 583</strain>
    </source>
</reference>
<keyword evidence="3" id="KW-0472">Membrane</keyword>
<dbReference type="InterPro" id="IPR012902">
    <property type="entry name" value="N_methyl_site"/>
</dbReference>
<dbReference type="PANTHER" id="PTHR30093:SF34">
    <property type="entry name" value="PREPILIN PEPTIDASE-DEPENDENT PROTEIN D"/>
    <property type="match status" value="1"/>
</dbReference>
<dbReference type="PROSITE" id="PS00409">
    <property type="entry name" value="PROKAR_NTER_METHYL"/>
    <property type="match status" value="1"/>
</dbReference>
<name>A0A8X8G4F5_ACIFI</name>
<evidence type="ECO:0000313" key="4">
    <source>
        <dbReference type="EMBL" id="MBU2721859.1"/>
    </source>
</evidence>
<dbReference type="SUPFAM" id="SSF54523">
    <property type="entry name" value="Pili subunits"/>
    <property type="match status" value="1"/>
</dbReference>
<protein>
    <submittedName>
        <fullName evidence="4">Prepilin-type N-terminal cleavage/methylation domain-containing protein</fullName>
    </submittedName>
</protein>
<evidence type="ECO:0000256" key="1">
    <source>
        <dbReference type="ARBA" id="ARBA00005233"/>
    </source>
</evidence>
<dbReference type="Gene3D" id="3.30.700.10">
    <property type="entry name" value="Glycoprotein, Type 4 Pilin"/>
    <property type="match status" value="1"/>
</dbReference>
<dbReference type="GO" id="GO:0044096">
    <property type="term" value="C:type IV pilus"/>
    <property type="evidence" value="ECO:0007669"/>
    <property type="project" value="TreeGrafter"/>
</dbReference>
<feature type="transmembrane region" description="Helical" evidence="3">
    <location>
        <begin position="21"/>
        <end position="39"/>
    </location>
</feature>
<dbReference type="RefSeq" id="WP_215885983.1">
    <property type="nucleotide sequence ID" value="NZ_JABBHS010000035.1"/>
</dbReference>
<organism evidence="4 5">
    <name type="scientific">Acidithiobacillus ferridurans</name>
    <dbReference type="NCBI Taxonomy" id="1232575"/>
    <lineage>
        <taxon>Bacteria</taxon>
        <taxon>Pseudomonadati</taxon>
        <taxon>Pseudomonadota</taxon>
        <taxon>Acidithiobacillia</taxon>
        <taxon>Acidithiobacillales</taxon>
        <taxon>Acidithiobacillaceae</taxon>
        <taxon>Acidithiobacillus</taxon>
    </lineage>
</organism>